<sequence>MTKRTDDLKKIKNLLNEDILEKDANKFEKLEITTKKYLDSLSSFATAKAEVNKVYEELVATANDFFDQDKLNESLSLVESPKIKKDIELELESSSLSSEYLSLTLIENPFDNEQTRIEAEREIDIIIKLQNPVSETYKRATFGSKFRSFWDDCNK</sequence>
<gene>
    <name evidence="1" type="ORF">CWD94_09965</name>
</gene>
<protein>
    <submittedName>
        <fullName evidence="1">Uncharacterized protein</fullName>
    </submittedName>
</protein>
<dbReference type="RefSeq" id="WP_100542914.1">
    <property type="nucleotide sequence ID" value="NZ_PHQY01000586.1"/>
</dbReference>
<accession>A0A2M9Q765</accession>
<comment type="caution">
    <text evidence="1">The sequence shown here is derived from an EMBL/GenBank/DDBJ whole genome shotgun (WGS) entry which is preliminary data.</text>
</comment>
<organism evidence="1 2">
    <name type="scientific">Lysinibacillus xylanilyticus</name>
    <dbReference type="NCBI Taxonomy" id="582475"/>
    <lineage>
        <taxon>Bacteria</taxon>
        <taxon>Bacillati</taxon>
        <taxon>Bacillota</taxon>
        <taxon>Bacilli</taxon>
        <taxon>Bacillales</taxon>
        <taxon>Bacillaceae</taxon>
        <taxon>Lysinibacillus</taxon>
    </lineage>
</organism>
<evidence type="ECO:0000313" key="2">
    <source>
        <dbReference type="Proteomes" id="UP000232101"/>
    </source>
</evidence>
<reference evidence="1 2" key="1">
    <citation type="submission" date="2017-11" db="EMBL/GenBank/DDBJ databases">
        <title>Bacterial isolate from king chilli rhizosphere.</title>
        <authorList>
            <person name="Takhelmayum P."/>
            <person name="Sarangthem I."/>
        </authorList>
    </citation>
    <scope>NUCLEOTIDE SEQUENCE [LARGE SCALE GENOMIC DNA]</scope>
    <source>
        <strain evidence="2">t26</strain>
    </source>
</reference>
<dbReference type="Proteomes" id="UP000232101">
    <property type="component" value="Unassembled WGS sequence"/>
</dbReference>
<name>A0A2M9Q765_9BACI</name>
<proteinExistence type="predicted"/>
<dbReference type="AlphaFoldDB" id="A0A2M9Q765"/>
<evidence type="ECO:0000313" key="1">
    <source>
        <dbReference type="EMBL" id="PJO43908.1"/>
    </source>
</evidence>
<dbReference type="EMBL" id="PHQY01000586">
    <property type="protein sequence ID" value="PJO43908.1"/>
    <property type="molecule type" value="Genomic_DNA"/>
</dbReference>